<dbReference type="AlphaFoldDB" id="A0A0J9V8S1"/>
<dbReference type="Pfam" id="PF05795">
    <property type="entry name" value="Plasmodium_Vir"/>
    <property type="match status" value="1"/>
</dbReference>
<evidence type="ECO:0000313" key="1">
    <source>
        <dbReference type="EMBL" id="KMZ82448.1"/>
    </source>
</evidence>
<accession>A0A0J9V8S1</accession>
<evidence type="ECO:0008006" key="3">
    <source>
        <dbReference type="Google" id="ProtNLM"/>
    </source>
</evidence>
<reference evidence="1 2" key="1">
    <citation type="submission" date="2011-08" db="EMBL/GenBank/DDBJ databases">
        <title>The Genome Sequence of Plasmodium vivax India VII.</title>
        <authorList>
            <consortium name="The Broad Institute Genome Sequencing Platform"/>
            <consortium name="The Broad Institute Genome Sequencing Center for Infectious Disease"/>
            <person name="Neafsey D."/>
            <person name="Carlton J."/>
            <person name="Barnwell J."/>
            <person name="Collins W."/>
            <person name="Escalante A."/>
            <person name="Mullikin J."/>
            <person name="Saul A."/>
            <person name="Guigo R."/>
            <person name="Camara F."/>
            <person name="Young S.K."/>
            <person name="Zeng Q."/>
            <person name="Gargeya S."/>
            <person name="Fitzgerald M."/>
            <person name="Haas B."/>
            <person name="Abouelleil A."/>
            <person name="Alvarado L."/>
            <person name="Arachchi H.M."/>
            <person name="Berlin A."/>
            <person name="Brown A."/>
            <person name="Chapman S.B."/>
            <person name="Chen Z."/>
            <person name="Dunbar C."/>
            <person name="Freedman E."/>
            <person name="Gearin G."/>
            <person name="Gellesch M."/>
            <person name="Goldberg J."/>
            <person name="Griggs A."/>
            <person name="Gujja S."/>
            <person name="Heiman D."/>
            <person name="Howarth C."/>
            <person name="Larson L."/>
            <person name="Lui A."/>
            <person name="MacDonald P.J.P."/>
            <person name="Montmayeur A."/>
            <person name="Murphy C."/>
            <person name="Neiman D."/>
            <person name="Pearson M."/>
            <person name="Priest M."/>
            <person name="Roberts A."/>
            <person name="Saif S."/>
            <person name="Shea T."/>
            <person name="Shenoy N."/>
            <person name="Sisk P."/>
            <person name="Stolte C."/>
            <person name="Sykes S."/>
            <person name="Wortman J."/>
            <person name="Nusbaum C."/>
            <person name="Birren B."/>
        </authorList>
    </citation>
    <scope>NUCLEOTIDE SEQUENCE [LARGE SCALE GENOMIC DNA]</scope>
    <source>
        <strain evidence="1 2">India VII</strain>
    </source>
</reference>
<dbReference type="Proteomes" id="UP000053562">
    <property type="component" value="Unassembled WGS sequence"/>
</dbReference>
<protein>
    <recommendedName>
        <fullName evidence="3">VIR protein</fullName>
    </recommendedName>
</protein>
<organism evidence="1 2">
    <name type="scientific">Plasmodium vivax India VII</name>
    <dbReference type="NCBI Taxonomy" id="1077284"/>
    <lineage>
        <taxon>Eukaryota</taxon>
        <taxon>Sar</taxon>
        <taxon>Alveolata</taxon>
        <taxon>Apicomplexa</taxon>
        <taxon>Aconoidasida</taxon>
        <taxon>Haemosporida</taxon>
        <taxon>Plasmodiidae</taxon>
        <taxon>Plasmodium</taxon>
        <taxon>Plasmodium (Plasmodium)</taxon>
    </lineage>
</organism>
<gene>
    <name evidence="1" type="ORF">PVIIG_06151</name>
</gene>
<name>A0A0J9V8S1_PLAVI</name>
<dbReference type="EMBL" id="KQ234187">
    <property type="protein sequence ID" value="KMZ82448.1"/>
    <property type="molecule type" value="Genomic_DNA"/>
</dbReference>
<sequence length="331" mass="38949">MNKFLGDKAIEILNTNFYYGKLEKGWDRCQYDAFYESAKNILNSNEGLENDSDKILSALCYVYKNRLSDTLDSDKCNFLYFWLGDILLKKLKKNIFFQDIISKLFKTLTNDDNHQICELPHFFMLEEYFKDIKTIFDCSEDYKSYKEQHIYPIKSCNQNYKTNLDTDINIYNKFYNKCKVEKKGYLYCEAFSKYFPQNNPNLFSEFNCSLELNEPKSEKFGEGHESEFVQLQDEEINRESPQEEKLTVADRNRGEYLAVSPGLSVIESETGGLQNFGSSDYADSNLINKLLGRTTRMNHNPLMEEQLINNFYQPEQFNSERSGYNISYRPV</sequence>
<proteinExistence type="predicted"/>
<dbReference type="InterPro" id="IPR008780">
    <property type="entry name" value="Plasmodium_Vir"/>
</dbReference>
<evidence type="ECO:0000313" key="2">
    <source>
        <dbReference type="Proteomes" id="UP000053562"/>
    </source>
</evidence>